<comment type="similarity">
    <text evidence="2">Belongs to the TspO/BZRP family.</text>
</comment>
<dbReference type="CDD" id="cd15904">
    <property type="entry name" value="TSPO_MBR"/>
    <property type="match status" value="1"/>
</dbReference>
<evidence type="ECO:0000313" key="7">
    <source>
        <dbReference type="EMBL" id="MCE8004516.1"/>
    </source>
</evidence>
<evidence type="ECO:0000256" key="2">
    <source>
        <dbReference type="ARBA" id="ARBA00007524"/>
    </source>
</evidence>
<accession>A0ABS9A6W0</accession>
<dbReference type="InterPro" id="IPR004307">
    <property type="entry name" value="TspO_MBR"/>
</dbReference>
<comment type="caution">
    <text evidence="7">The sequence shown here is derived from an EMBL/GenBank/DDBJ whole genome shotgun (WGS) entry which is preliminary data.</text>
</comment>
<feature type="transmembrane region" description="Helical" evidence="6">
    <location>
        <begin position="51"/>
        <end position="69"/>
    </location>
</feature>
<dbReference type="Proteomes" id="UP001320168">
    <property type="component" value="Unassembled WGS sequence"/>
</dbReference>
<feature type="transmembrane region" description="Helical" evidence="6">
    <location>
        <begin position="12"/>
        <end position="31"/>
    </location>
</feature>
<evidence type="ECO:0000256" key="3">
    <source>
        <dbReference type="ARBA" id="ARBA00022692"/>
    </source>
</evidence>
<keyword evidence="5 6" id="KW-0472">Membrane</keyword>
<feature type="transmembrane region" description="Helical" evidence="6">
    <location>
        <begin position="81"/>
        <end position="100"/>
    </location>
</feature>
<comment type="subcellular location">
    <subcellularLocation>
        <location evidence="1">Membrane</location>
        <topology evidence="1">Multi-pass membrane protein</topology>
    </subcellularLocation>
</comment>
<dbReference type="PANTHER" id="PTHR10057:SF0">
    <property type="entry name" value="TRANSLOCATOR PROTEIN"/>
    <property type="match status" value="1"/>
</dbReference>
<feature type="transmembrane region" description="Helical" evidence="6">
    <location>
        <begin position="137"/>
        <end position="159"/>
    </location>
</feature>
<proteinExistence type="inferred from homology"/>
<gene>
    <name evidence="7" type="ORF">HOP53_16945</name>
</gene>
<evidence type="ECO:0000256" key="5">
    <source>
        <dbReference type="ARBA" id="ARBA00023136"/>
    </source>
</evidence>
<dbReference type="RefSeq" id="WP_234271126.1">
    <property type="nucleotide sequence ID" value="NZ_JABFTX010000004.1"/>
</dbReference>
<dbReference type="InterPro" id="IPR038330">
    <property type="entry name" value="TspO/MBR-related_sf"/>
</dbReference>
<dbReference type="PANTHER" id="PTHR10057">
    <property type="entry name" value="PERIPHERAL-TYPE BENZODIAZEPINE RECEPTOR"/>
    <property type="match status" value="1"/>
</dbReference>
<evidence type="ECO:0000313" key="8">
    <source>
        <dbReference type="Proteomes" id="UP001320168"/>
    </source>
</evidence>
<keyword evidence="3 6" id="KW-0812">Transmembrane</keyword>
<dbReference type="PIRSF" id="PIRSF005859">
    <property type="entry name" value="PBR"/>
    <property type="match status" value="1"/>
</dbReference>
<dbReference type="EMBL" id="JABFTX010000004">
    <property type="protein sequence ID" value="MCE8004516.1"/>
    <property type="molecule type" value="Genomic_DNA"/>
</dbReference>
<feature type="transmembrane region" description="Helical" evidence="6">
    <location>
        <begin position="106"/>
        <end position="125"/>
    </location>
</feature>
<evidence type="ECO:0000256" key="6">
    <source>
        <dbReference type="SAM" id="Phobius"/>
    </source>
</evidence>
<sequence length="161" mass="17982">MTVPSVAPRHSLVIFLGWLLLVALVAMIGAFTSPGAWYAELEKPPLTPPGWVFSVVWPILYLLMVIAAWRVTLRVPPEQRVTVLWPFVAQLAVNGLWSLLFFGMNLMVVALLDLVLLWGLLLLTIRRFARISSLAAWLLVPYLAWVSFAGYLNAGIVWLNG</sequence>
<keyword evidence="8" id="KW-1185">Reference proteome</keyword>
<dbReference type="Pfam" id="PF03073">
    <property type="entry name" value="TspO_MBR"/>
    <property type="match status" value="1"/>
</dbReference>
<keyword evidence="4 6" id="KW-1133">Transmembrane helix</keyword>
<protein>
    <submittedName>
        <fullName evidence="7">Tryptophan-rich sensory protein</fullName>
    </submittedName>
</protein>
<name>A0ABS9A6W0_9GAMM</name>
<evidence type="ECO:0000256" key="4">
    <source>
        <dbReference type="ARBA" id="ARBA00022989"/>
    </source>
</evidence>
<reference evidence="7 8" key="1">
    <citation type="journal article" date="2021" name="Front. Microbiol.">
        <title>Aerobic Denitrification and Heterotrophic Sulfur Oxidation in the Genus Halomonas Revealed by Six Novel Species Characterizations and Genome-Based Analysis.</title>
        <authorList>
            <person name="Wang L."/>
            <person name="Shao Z."/>
        </authorList>
    </citation>
    <scope>NUCLEOTIDE SEQUENCE [LARGE SCALE GENOMIC DNA]</scope>
    <source>
        <strain evidence="7 8">MCCC 1A11081</strain>
    </source>
</reference>
<organism evidence="7 8">
    <name type="scientific">Billgrantia ethanolica</name>
    <dbReference type="NCBI Taxonomy" id="2733486"/>
    <lineage>
        <taxon>Bacteria</taxon>
        <taxon>Pseudomonadati</taxon>
        <taxon>Pseudomonadota</taxon>
        <taxon>Gammaproteobacteria</taxon>
        <taxon>Oceanospirillales</taxon>
        <taxon>Halomonadaceae</taxon>
        <taxon>Billgrantia</taxon>
    </lineage>
</organism>
<evidence type="ECO:0000256" key="1">
    <source>
        <dbReference type="ARBA" id="ARBA00004141"/>
    </source>
</evidence>
<dbReference type="Gene3D" id="1.20.1260.100">
    <property type="entry name" value="TspO/MBR protein"/>
    <property type="match status" value="1"/>
</dbReference>